<dbReference type="STRING" id="331648.BST97_08535"/>
<evidence type="ECO:0000313" key="3">
    <source>
        <dbReference type="EMBL" id="ARN78042.1"/>
    </source>
</evidence>
<sequence length="78" mass="8977">MIAALLVIGYGFYEVENGDPASGHKYIGMATLFIFFVIMPLFIWNRYSKKDLSGFTFNNSKMDNDDEDDDWDGPIQRN</sequence>
<keyword evidence="2" id="KW-0812">Transmembrane</keyword>
<gene>
    <name evidence="3" type="ORF">BST97_08535</name>
</gene>
<evidence type="ECO:0000256" key="1">
    <source>
        <dbReference type="SAM" id="MobiDB-lite"/>
    </source>
</evidence>
<dbReference type="AlphaFoldDB" id="A0A1W6MKE9"/>
<reference evidence="3 4" key="1">
    <citation type="submission" date="2016-11" db="EMBL/GenBank/DDBJ databases">
        <title>Trade-off between light-utilization and light-protection in marine flavobacteria.</title>
        <authorList>
            <person name="Kumagai Y."/>
        </authorList>
    </citation>
    <scope>NUCLEOTIDE SEQUENCE [LARGE SCALE GENOMIC DNA]</scope>
    <source>
        <strain evidence="3 4">JCM 13191</strain>
    </source>
</reference>
<dbReference type="Proteomes" id="UP000193431">
    <property type="component" value="Chromosome"/>
</dbReference>
<dbReference type="EMBL" id="CP019344">
    <property type="protein sequence ID" value="ARN78042.1"/>
    <property type="molecule type" value="Genomic_DNA"/>
</dbReference>
<accession>A0A1W6MKE9</accession>
<evidence type="ECO:0000313" key="4">
    <source>
        <dbReference type="Proteomes" id="UP000193431"/>
    </source>
</evidence>
<name>A0A1W6MKE9_9FLAO</name>
<protein>
    <submittedName>
        <fullName evidence="3">Uncharacterized protein</fullName>
    </submittedName>
</protein>
<feature type="region of interest" description="Disordered" evidence="1">
    <location>
        <begin position="56"/>
        <end position="78"/>
    </location>
</feature>
<keyword evidence="4" id="KW-1185">Reference proteome</keyword>
<keyword evidence="2" id="KW-0472">Membrane</keyword>
<proteinExistence type="predicted"/>
<keyword evidence="2" id="KW-1133">Transmembrane helix</keyword>
<feature type="transmembrane region" description="Helical" evidence="2">
    <location>
        <begin position="26"/>
        <end position="44"/>
    </location>
</feature>
<evidence type="ECO:0000256" key="2">
    <source>
        <dbReference type="SAM" id="Phobius"/>
    </source>
</evidence>
<organism evidence="3 4">
    <name type="scientific">Nonlabens spongiae</name>
    <dbReference type="NCBI Taxonomy" id="331648"/>
    <lineage>
        <taxon>Bacteria</taxon>
        <taxon>Pseudomonadati</taxon>
        <taxon>Bacteroidota</taxon>
        <taxon>Flavobacteriia</taxon>
        <taxon>Flavobacteriales</taxon>
        <taxon>Flavobacteriaceae</taxon>
        <taxon>Nonlabens</taxon>
    </lineage>
</organism>